<dbReference type="InterPro" id="IPR011128">
    <property type="entry name" value="G3P_DH_NAD-dep_N"/>
</dbReference>
<dbReference type="NCBIfam" id="TIGR01488">
    <property type="entry name" value="HAD-SF-IB"/>
    <property type="match status" value="1"/>
</dbReference>
<name>A0A5J4YMH7_PORPP</name>
<dbReference type="InterPro" id="IPR013328">
    <property type="entry name" value="6PGD_dom2"/>
</dbReference>
<evidence type="ECO:0000256" key="7">
    <source>
        <dbReference type="SAM" id="MobiDB-lite"/>
    </source>
</evidence>
<dbReference type="GO" id="GO:0141152">
    <property type="term" value="F:glycerol-3-phosphate dehydrogenase (NAD+) activity"/>
    <property type="evidence" value="ECO:0007669"/>
    <property type="project" value="UniProtKB-UniRule"/>
</dbReference>
<dbReference type="Gene3D" id="1.10.150.210">
    <property type="entry name" value="Phosphoserine phosphatase, domain 2"/>
    <property type="match status" value="1"/>
</dbReference>
<dbReference type="EMBL" id="VRMN01000010">
    <property type="protein sequence ID" value="KAA8492355.1"/>
    <property type="molecule type" value="Genomic_DNA"/>
</dbReference>
<keyword evidence="3 5" id="KW-0520">NAD</keyword>
<reference evidence="11" key="2">
    <citation type="submission" date="2019-09" db="EMBL/GenBank/DDBJ databases">
        <title>Expansion of phycobilisome linker gene families in mesophilic red algae.</title>
        <authorList>
            <person name="Lee J."/>
        </authorList>
    </citation>
    <scope>NUCLEOTIDE SEQUENCE [LARGE SCALE GENOMIC DNA]</scope>
    <source>
        <strain evidence="11">CCMP 1328</strain>
        <tissue evidence="11">Unicellular</tissue>
    </source>
</reference>
<dbReference type="Proteomes" id="UP000324585">
    <property type="component" value="Unassembled WGS sequence"/>
</dbReference>
<dbReference type="SFLD" id="SFLDS00003">
    <property type="entry name" value="Haloacid_Dehalogenase"/>
    <property type="match status" value="1"/>
</dbReference>
<dbReference type="FunFam" id="1.10.1040.10:FF:000004">
    <property type="entry name" value="Glycerol-3-phosphate dehydrogenase [NAD(+)]"/>
    <property type="match status" value="1"/>
</dbReference>
<dbReference type="InterPro" id="IPR023214">
    <property type="entry name" value="HAD_sf"/>
</dbReference>
<dbReference type="Gene3D" id="1.10.1040.10">
    <property type="entry name" value="N-(1-d-carboxylethyl)-l-norvaline Dehydrogenase, domain 2"/>
    <property type="match status" value="1"/>
</dbReference>
<dbReference type="AlphaFoldDB" id="A0A5J4YMH7"/>
<sequence>MEGMVRRDASPEVLQLWRNAECVAFDIDCTITINDSLDALGEFLGVGEQIQKITNAAMDGHLDLETALQQRLDAMNLTTQKIQAFVNSHPVEKRLVPNIRTLIEELQARNVEVFLISGGFRELILPVAKALGVPKSNIFANRFVYMADDNAEEDQVSSQSLRVTTFDPKEPTSRGGGKPEAIRRIREKRPYNTIVMVGDGITDLEAGQETGGADLFIGYGGVVQREAVMKEADWFVDDHAVLAEALPRLKVAMIGSGAWACASMRMVAENARSRRIFYPKVKMWVFEEEHNGEKLTELINRTHENPKYLPGCHFGDNVEACSDIVSVVQDADILIFCTPHQFVHRLCLQIKSHVKPGCFAISLIKGMRVRTDGPQLISTMIQRTLMVDCSVLMGANIANQIGPGSLCEATIASKNVEHARLLKLLFHTEYFYIDIISDVEGAEMSGTLKNVVALAAGFADGSGYLDNCKAVILREGLKEMRELSIRLYPSVRESTFFEACGVADLIATCSGGRNHKVAMEFAKRGGSDSFDTLEAELLHGQKLQGTLTSHEVQSCLKIKGWEADFPLLKVVDLIVNGVYEPADIARFRDLNLFPIVKSPTAEALAASEDAAMLDSIQRRVSILEVRGLV</sequence>
<evidence type="ECO:0000256" key="5">
    <source>
        <dbReference type="RuleBase" id="RU000437"/>
    </source>
</evidence>
<dbReference type="GO" id="GO:0005975">
    <property type="term" value="P:carbohydrate metabolic process"/>
    <property type="evidence" value="ECO:0007669"/>
    <property type="project" value="InterPro"/>
</dbReference>
<dbReference type="NCBIfam" id="TIGR03376">
    <property type="entry name" value="glycerol3P_DH"/>
    <property type="match status" value="1"/>
</dbReference>
<evidence type="ECO:0000256" key="2">
    <source>
        <dbReference type="ARBA" id="ARBA00023002"/>
    </source>
</evidence>
<dbReference type="OMA" id="SAMIRRM"/>
<dbReference type="SUPFAM" id="SSF51735">
    <property type="entry name" value="NAD(P)-binding Rossmann-fold domains"/>
    <property type="match status" value="1"/>
</dbReference>
<dbReference type="InterPro" id="IPR036291">
    <property type="entry name" value="NAD(P)-bd_dom_sf"/>
</dbReference>
<dbReference type="GO" id="GO:0042803">
    <property type="term" value="F:protein homodimerization activity"/>
    <property type="evidence" value="ECO:0007669"/>
    <property type="project" value="InterPro"/>
</dbReference>
<evidence type="ECO:0000313" key="10">
    <source>
        <dbReference type="EMBL" id="KAA8492338.1"/>
    </source>
</evidence>
<keyword evidence="12" id="KW-1185">Reference proteome</keyword>
<feature type="domain" description="Glycerol-3-phosphate dehydrogenase NAD-dependent C-terminal" evidence="9">
    <location>
        <begin position="438"/>
        <end position="584"/>
    </location>
</feature>
<dbReference type="Pfam" id="PF00702">
    <property type="entry name" value="Hydrolase"/>
    <property type="match status" value="1"/>
</dbReference>
<dbReference type="InterPro" id="IPR006168">
    <property type="entry name" value="G3P_DH_NAD-dep"/>
</dbReference>
<protein>
    <recommendedName>
        <fullName evidence="6">Glycerol-3-phosphate dehydrogenase [NAD(+)]</fullName>
        <ecNumber evidence="6">1.1.1.8</ecNumber>
    </recommendedName>
</protein>
<reference evidence="12" key="1">
    <citation type="journal article" date="2019" name="Nat. Commun.">
        <title>Expansion of phycobilisome linker gene families in mesophilic red algae.</title>
        <authorList>
            <person name="Lee J."/>
            <person name="Kim D."/>
            <person name="Bhattacharya D."/>
            <person name="Yoon H.S."/>
        </authorList>
    </citation>
    <scope>NUCLEOTIDE SEQUENCE [LARGE SCALE GENOMIC DNA]</scope>
    <source>
        <strain evidence="12">CCMP 1328</strain>
    </source>
</reference>
<dbReference type="Pfam" id="PF01210">
    <property type="entry name" value="NAD_Gly3P_dh_N"/>
    <property type="match status" value="1"/>
</dbReference>
<proteinExistence type="inferred from homology"/>
<organism evidence="11 12">
    <name type="scientific">Porphyridium purpureum</name>
    <name type="common">Red alga</name>
    <name type="synonym">Porphyridium cruentum</name>
    <dbReference type="NCBI Taxonomy" id="35688"/>
    <lineage>
        <taxon>Eukaryota</taxon>
        <taxon>Rhodophyta</taxon>
        <taxon>Bangiophyceae</taxon>
        <taxon>Porphyridiales</taxon>
        <taxon>Porphyridiaceae</taxon>
        <taxon>Porphyridium</taxon>
    </lineage>
</organism>
<dbReference type="PANTHER" id="PTHR11728:SF8">
    <property type="entry name" value="GLYCEROL-3-PHOSPHATE DEHYDROGENASE [NAD(+)]-RELATED"/>
    <property type="match status" value="1"/>
</dbReference>
<dbReference type="Pfam" id="PF07479">
    <property type="entry name" value="NAD_Gly3P_dh_C"/>
    <property type="match status" value="1"/>
</dbReference>
<dbReference type="InterPro" id="IPR006109">
    <property type="entry name" value="G3P_DH_NAD-dep_C"/>
</dbReference>
<keyword evidence="2 5" id="KW-0560">Oxidoreductase</keyword>
<dbReference type="PRINTS" id="PR00077">
    <property type="entry name" value="GPDHDRGNASE"/>
</dbReference>
<dbReference type="SFLD" id="SFLDG01129">
    <property type="entry name" value="C1.5:_HAD__Beta-PGM__Phosphata"/>
    <property type="match status" value="1"/>
</dbReference>
<feature type="region of interest" description="Disordered" evidence="7">
    <location>
        <begin position="156"/>
        <end position="179"/>
    </location>
</feature>
<dbReference type="Gene3D" id="3.40.50.1000">
    <property type="entry name" value="HAD superfamily/HAD-like"/>
    <property type="match status" value="1"/>
</dbReference>
<dbReference type="PANTHER" id="PTHR11728">
    <property type="entry name" value="GLYCEROL-3-PHOSPHATE DEHYDROGENASE"/>
    <property type="match status" value="1"/>
</dbReference>
<accession>A0A5J4YMH7</accession>
<gene>
    <name evidence="10" type="ORF">FVE85_3776</name>
    <name evidence="11" type="ORF">FVE85_3793</name>
</gene>
<dbReference type="GO" id="GO:0046168">
    <property type="term" value="P:glycerol-3-phosphate catabolic process"/>
    <property type="evidence" value="ECO:0007669"/>
    <property type="project" value="UniProtKB-UniRule"/>
</dbReference>
<evidence type="ECO:0000256" key="6">
    <source>
        <dbReference type="RuleBase" id="RU361243"/>
    </source>
</evidence>
<feature type="domain" description="Glycerol-3-phosphate dehydrogenase NAD-dependent N-terminal" evidence="8">
    <location>
        <begin position="250"/>
        <end position="418"/>
    </location>
</feature>
<evidence type="ECO:0000256" key="1">
    <source>
        <dbReference type="ARBA" id="ARBA00011009"/>
    </source>
</evidence>
<evidence type="ECO:0000256" key="4">
    <source>
        <dbReference type="ARBA" id="ARBA00048683"/>
    </source>
</evidence>
<dbReference type="InterPro" id="IPR008927">
    <property type="entry name" value="6-PGluconate_DH-like_C_sf"/>
</dbReference>
<evidence type="ECO:0000259" key="9">
    <source>
        <dbReference type="Pfam" id="PF07479"/>
    </source>
</evidence>
<dbReference type="SUPFAM" id="SSF48179">
    <property type="entry name" value="6-phosphogluconate dehydrogenase C-terminal domain-like"/>
    <property type="match status" value="1"/>
</dbReference>
<evidence type="ECO:0000313" key="11">
    <source>
        <dbReference type="EMBL" id="KAA8492355.1"/>
    </source>
</evidence>
<dbReference type="Gene3D" id="3.40.50.720">
    <property type="entry name" value="NAD(P)-binding Rossmann-like Domain"/>
    <property type="match status" value="1"/>
</dbReference>
<evidence type="ECO:0000313" key="12">
    <source>
        <dbReference type="Proteomes" id="UP000324585"/>
    </source>
</evidence>
<evidence type="ECO:0000256" key="3">
    <source>
        <dbReference type="ARBA" id="ARBA00023027"/>
    </source>
</evidence>
<dbReference type="InterPro" id="IPR036412">
    <property type="entry name" value="HAD-like_sf"/>
</dbReference>
<comment type="similarity">
    <text evidence="1 5">Belongs to the NAD-dependent glycerol-3-phosphate dehydrogenase family.</text>
</comment>
<dbReference type="EC" id="1.1.1.8" evidence="6"/>
<dbReference type="EMBL" id="VRMN01000010">
    <property type="protein sequence ID" value="KAA8492338.1"/>
    <property type="molecule type" value="Genomic_DNA"/>
</dbReference>
<evidence type="ECO:0000259" key="8">
    <source>
        <dbReference type="Pfam" id="PF01210"/>
    </source>
</evidence>
<dbReference type="InterPro" id="IPR017751">
    <property type="entry name" value="G3P_DH_NAD-dep_euk"/>
</dbReference>
<dbReference type="SUPFAM" id="SSF56784">
    <property type="entry name" value="HAD-like"/>
    <property type="match status" value="1"/>
</dbReference>
<dbReference type="GO" id="GO:0051287">
    <property type="term" value="F:NAD binding"/>
    <property type="evidence" value="ECO:0007669"/>
    <property type="project" value="UniProtKB-UniRule"/>
</dbReference>
<comment type="catalytic activity">
    <reaction evidence="4 6">
        <text>sn-glycerol 3-phosphate + NAD(+) = dihydroxyacetone phosphate + NADH + H(+)</text>
        <dbReference type="Rhea" id="RHEA:11092"/>
        <dbReference type="ChEBI" id="CHEBI:15378"/>
        <dbReference type="ChEBI" id="CHEBI:57540"/>
        <dbReference type="ChEBI" id="CHEBI:57597"/>
        <dbReference type="ChEBI" id="CHEBI:57642"/>
        <dbReference type="ChEBI" id="CHEBI:57945"/>
        <dbReference type="EC" id="1.1.1.8"/>
    </reaction>
</comment>
<comment type="caution">
    <text evidence="11">The sequence shown here is derived from an EMBL/GenBank/DDBJ whole genome shotgun (WGS) entry which is preliminary data.</text>
</comment>
<dbReference type="OrthoDB" id="10263760at2759"/>
<dbReference type="GO" id="GO:0005829">
    <property type="term" value="C:cytosol"/>
    <property type="evidence" value="ECO:0007669"/>
    <property type="project" value="TreeGrafter"/>
</dbReference>